<dbReference type="EMBL" id="PGUY01000025">
    <property type="protein sequence ID" value="PLT30252.1"/>
    <property type="molecule type" value="Genomic_DNA"/>
</dbReference>
<sequence>MLLNRPVWVFSYMKGSAQASKIIPFEEIFIDVKHAARFMLNFAGNMLMFRVFMLKFSDFMLMFSTFMLICLHPMLM</sequence>
<keyword evidence="3" id="KW-1185">Reference proteome</keyword>
<keyword evidence="1" id="KW-0472">Membrane</keyword>
<keyword evidence="1" id="KW-0812">Transmembrane</keyword>
<name>A0A2N5M7E2_9BACI</name>
<protein>
    <submittedName>
        <fullName evidence="2">Uncharacterized protein</fullName>
    </submittedName>
</protein>
<evidence type="ECO:0000313" key="2">
    <source>
        <dbReference type="EMBL" id="PLT30252.1"/>
    </source>
</evidence>
<reference evidence="2 3" key="1">
    <citation type="submission" date="2017-11" db="EMBL/GenBank/DDBJ databases">
        <title>Comparitive Functional Genomics of Dry Heat Resistant strains isolated from the Viking Spacecraft.</title>
        <authorList>
            <person name="Seuylemezian A."/>
            <person name="Cooper K."/>
            <person name="Vaishampayan P."/>
        </authorList>
    </citation>
    <scope>NUCLEOTIDE SEQUENCE [LARGE SCALE GENOMIC DNA]</scope>
    <source>
        <strain evidence="2 3">V1-29</strain>
    </source>
</reference>
<organism evidence="2 3">
    <name type="scientific">Peribacillus deserti</name>
    <dbReference type="NCBI Taxonomy" id="673318"/>
    <lineage>
        <taxon>Bacteria</taxon>
        <taxon>Bacillati</taxon>
        <taxon>Bacillota</taxon>
        <taxon>Bacilli</taxon>
        <taxon>Bacillales</taxon>
        <taxon>Bacillaceae</taxon>
        <taxon>Peribacillus</taxon>
    </lineage>
</organism>
<dbReference type="Proteomes" id="UP000234748">
    <property type="component" value="Unassembled WGS sequence"/>
</dbReference>
<comment type="caution">
    <text evidence="2">The sequence shown here is derived from an EMBL/GenBank/DDBJ whole genome shotgun (WGS) entry which is preliminary data.</text>
</comment>
<dbReference type="AlphaFoldDB" id="A0A2N5M7E2"/>
<proteinExistence type="predicted"/>
<keyword evidence="1" id="KW-1133">Transmembrane helix</keyword>
<evidence type="ECO:0000256" key="1">
    <source>
        <dbReference type="SAM" id="Phobius"/>
    </source>
</evidence>
<feature type="transmembrane region" description="Helical" evidence="1">
    <location>
        <begin position="47"/>
        <end position="71"/>
    </location>
</feature>
<gene>
    <name evidence="2" type="ORF">CUU66_08475</name>
</gene>
<evidence type="ECO:0000313" key="3">
    <source>
        <dbReference type="Proteomes" id="UP000234748"/>
    </source>
</evidence>
<accession>A0A2N5M7E2</accession>